<dbReference type="Pfam" id="PF01614">
    <property type="entry name" value="IclR_C"/>
    <property type="match status" value="1"/>
</dbReference>
<evidence type="ECO:0000313" key="6">
    <source>
        <dbReference type="EMBL" id="BDZ48864.1"/>
    </source>
</evidence>
<dbReference type="EMBL" id="AP027732">
    <property type="protein sequence ID" value="BDZ48864.1"/>
    <property type="molecule type" value="Genomic_DNA"/>
</dbReference>
<dbReference type="Gene3D" id="1.10.10.10">
    <property type="entry name" value="Winged helix-like DNA-binding domain superfamily/Winged helix DNA-binding domain"/>
    <property type="match status" value="1"/>
</dbReference>
<dbReference type="InterPro" id="IPR005471">
    <property type="entry name" value="Tscrpt_reg_IclR_N"/>
</dbReference>
<protein>
    <recommendedName>
        <fullName evidence="8">IclR family transcriptional regulator</fullName>
    </recommendedName>
</protein>
<reference evidence="7" key="1">
    <citation type="journal article" date="2019" name="Int. J. Syst. Evol. Microbiol.">
        <title>The Global Catalogue of Microorganisms (GCM) 10K type strain sequencing project: providing services to taxonomists for standard genome sequencing and annotation.</title>
        <authorList>
            <consortium name="The Broad Institute Genomics Platform"/>
            <consortium name="The Broad Institute Genome Sequencing Center for Infectious Disease"/>
            <person name="Wu L."/>
            <person name="Ma J."/>
        </authorList>
    </citation>
    <scope>NUCLEOTIDE SEQUENCE [LARGE SCALE GENOMIC DNA]</scope>
    <source>
        <strain evidence="7">NBRC 108728</strain>
    </source>
</reference>
<dbReference type="Pfam" id="PF09339">
    <property type="entry name" value="HTH_IclR"/>
    <property type="match status" value="1"/>
</dbReference>
<feature type="domain" description="IclR-ED" evidence="5">
    <location>
        <begin position="82"/>
        <end position="177"/>
    </location>
</feature>
<dbReference type="InterPro" id="IPR036390">
    <property type="entry name" value="WH_DNA-bd_sf"/>
</dbReference>
<sequence>MSTVTDVAEGEPTVARAGVKSSVRTLEILETLSRSNEKRSVATLSRELSIPKSSLHGLLRTMESMGWLETDGTGTLFGLGLRALVLGNAYIESDDVVGMAQPVLDSLAEFTGETVHLGRLDGSDVVYLAKRESRHTLRLFSAVGRRLPAHATALGKAILARLPDEDVDARLEFPSRA</sequence>
<dbReference type="PANTHER" id="PTHR30136:SF24">
    <property type="entry name" value="HTH-TYPE TRANSCRIPTIONAL REPRESSOR ALLR"/>
    <property type="match status" value="1"/>
</dbReference>
<dbReference type="InterPro" id="IPR036388">
    <property type="entry name" value="WH-like_DNA-bd_sf"/>
</dbReference>
<feature type="domain" description="HTH iclR-type" evidence="4">
    <location>
        <begin position="19"/>
        <end position="81"/>
    </location>
</feature>
<proteinExistence type="predicted"/>
<dbReference type="Gene3D" id="3.30.450.40">
    <property type="match status" value="1"/>
</dbReference>
<evidence type="ECO:0000259" key="4">
    <source>
        <dbReference type="PROSITE" id="PS51077"/>
    </source>
</evidence>
<evidence type="ECO:0008006" key="8">
    <source>
        <dbReference type="Google" id="ProtNLM"/>
    </source>
</evidence>
<dbReference type="PROSITE" id="PS51077">
    <property type="entry name" value="HTH_ICLR"/>
    <property type="match status" value="1"/>
</dbReference>
<dbReference type="RefSeq" id="WP_286345772.1">
    <property type="nucleotide sequence ID" value="NZ_AP027732.1"/>
</dbReference>
<dbReference type="SMART" id="SM00346">
    <property type="entry name" value="HTH_ICLR"/>
    <property type="match status" value="1"/>
</dbReference>
<dbReference type="InterPro" id="IPR014757">
    <property type="entry name" value="Tscrpt_reg_IclR_C"/>
</dbReference>
<keyword evidence="7" id="KW-1185">Reference proteome</keyword>
<accession>A0ABM8GKY4</accession>
<dbReference type="InterPro" id="IPR029016">
    <property type="entry name" value="GAF-like_dom_sf"/>
</dbReference>
<evidence type="ECO:0000313" key="7">
    <source>
        <dbReference type="Proteomes" id="UP001321486"/>
    </source>
</evidence>
<organism evidence="6 7">
    <name type="scientific">Frondihabitans sucicola</name>
    <dbReference type="NCBI Taxonomy" id="1268041"/>
    <lineage>
        <taxon>Bacteria</taxon>
        <taxon>Bacillati</taxon>
        <taxon>Actinomycetota</taxon>
        <taxon>Actinomycetes</taxon>
        <taxon>Micrococcales</taxon>
        <taxon>Microbacteriaceae</taxon>
        <taxon>Frondihabitans</taxon>
    </lineage>
</organism>
<keyword evidence="3" id="KW-0804">Transcription</keyword>
<name>A0ABM8GKY4_9MICO</name>
<gene>
    <name evidence="6" type="ORF">GCM10025867_11050</name>
</gene>
<evidence type="ECO:0000256" key="2">
    <source>
        <dbReference type="ARBA" id="ARBA00023125"/>
    </source>
</evidence>
<dbReference type="Proteomes" id="UP001321486">
    <property type="component" value="Chromosome"/>
</dbReference>
<keyword evidence="1" id="KW-0805">Transcription regulation</keyword>
<evidence type="ECO:0000256" key="1">
    <source>
        <dbReference type="ARBA" id="ARBA00023015"/>
    </source>
</evidence>
<dbReference type="SUPFAM" id="SSF46785">
    <property type="entry name" value="Winged helix' DNA-binding domain"/>
    <property type="match status" value="1"/>
</dbReference>
<dbReference type="SUPFAM" id="SSF55781">
    <property type="entry name" value="GAF domain-like"/>
    <property type="match status" value="1"/>
</dbReference>
<keyword evidence="2" id="KW-0238">DNA-binding</keyword>
<dbReference type="InterPro" id="IPR050707">
    <property type="entry name" value="HTH_MetabolicPath_Reg"/>
</dbReference>
<dbReference type="PANTHER" id="PTHR30136">
    <property type="entry name" value="HELIX-TURN-HELIX TRANSCRIPTIONAL REGULATOR, ICLR FAMILY"/>
    <property type="match status" value="1"/>
</dbReference>
<evidence type="ECO:0000256" key="3">
    <source>
        <dbReference type="ARBA" id="ARBA00023163"/>
    </source>
</evidence>
<evidence type="ECO:0000259" key="5">
    <source>
        <dbReference type="PROSITE" id="PS51078"/>
    </source>
</evidence>
<dbReference type="PROSITE" id="PS51078">
    <property type="entry name" value="ICLR_ED"/>
    <property type="match status" value="1"/>
</dbReference>